<name>A0A0R2DR20_9LACO</name>
<dbReference type="InterPro" id="IPR016181">
    <property type="entry name" value="Acyl_CoA_acyltransferase"/>
</dbReference>
<evidence type="ECO:0000313" key="3">
    <source>
        <dbReference type="Proteomes" id="UP000051589"/>
    </source>
</evidence>
<dbReference type="PATRIC" id="fig|1423803.3.peg.2115"/>
<proteinExistence type="predicted"/>
<reference evidence="2 3" key="1">
    <citation type="journal article" date="2015" name="Genome Announc.">
        <title>Expanding the biotechnology potential of lactobacilli through comparative genomics of 213 strains and associated genera.</title>
        <authorList>
            <person name="Sun Z."/>
            <person name="Harris H.M."/>
            <person name="McCann A."/>
            <person name="Guo C."/>
            <person name="Argimon S."/>
            <person name="Zhang W."/>
            <person name="Yang X."/>
            <person name="Jeffery I.B."/>
            <person name="Cooney J.C."/>
            <person name="Kagawa T.F."/>
            <person name="Liu W."/>
            <person name="Song Y."/>
            <person name="Salvetti E."/>
            <person name="Wrobel A."/>
            <person name="Rasinkangas P."/>
            <person name="Parkhill J."/>
            <person name="Rea M.C."/>
            <person name="O'Sullivan O."/>
            <person name="Ritari J."/>
            <person name="Douillard F.P."/>
            <person name="Paul Ross R."/>
            <person name="Yang R."/>
            <person name="Briner A.E."/>
            <person name="Felis G.E."/>
            <person name="de Vos W.M."/>
            <person name="Barrangou R."/>
            <person name="Klaenhammer T.R."/>
            <person name="Caufield P.W."/>
            <person name="Cui Y."/>
            <person name="Zhang H."/>
            <person name="O'Toole P.W."/>
        </authorList>
    </citation>
    <scope>NUCLEOTIDE SEQUENCE [LARGE SCALE GENOMIC DNA]</scope>
    <source>
        <strain evidence="2 3">DSM 21775</strain>
    </source>
</reference>
<dbReference type="Gene3D" id="3.40.630.30">
    <property type="match status" value="1"/>
</dbReference>
<evidence type="ECO:0000259" key="1">
    <source>
        <dbReference type="PROSITE" id="PS51186"/>
    </source>
</evidence>
<accession>A0A0R2DR20</accession>
<dbReference type="PROSITE" id="PS51186">
    <property type="entry name" value="GNAT"/>
    <property type="match status" value="1"/>
</dbReference>
<organism evidence="2 3">
    <name type="scientific">Levilactobacillus senmaizukei DSM 21775 = NBRC 103853</name>
    <dbReference type="NCBI Taxonomy" id="1423803"/>
    <lineage>
        <taxon>Bacteria</taxon>
        <taxon>Bacillati</taxon>
        <taxon>Bacillota</taxon>
        <taxon>Bacilli</taxon>
        <taxon>Lactobacillales</taxon>
        <taxon>Lactobacillaceae</taxon>
        <taxon>Levilactobacillus</taxon>
    </lineage>
</organism>
<dbReference type="EMBL" id="AYZH01000008">
    <property type="protein sequence ID" value="KRN02372.1"/>
    <property type="molecule type" value="Genomic_DNA"/>
</dbReference>
<dbReference type="RefSeq" id="WP_061776390.1">
    <property type="nucleotide sequence ID" value="NZ_AYZH01000008.1"/>
</dbReference>
<dbReference type="Pfam" id="PF00583">
    <property type="entry name" value="Acetyltransf_1"/>
    <property type="match status" value="1"/>
</dbReference>
<dbReference type="Proteomes" id="UP000051589">
    <property type="component" value="Unassembled WGS sequence"/>
</dbReference>
<comment type="caution">
    <text evidence="2">The sequence shown here is derived from an EMBL/GenBank/DDBJ whole genome shotgun (WGS) entry which is preliminary data.</text>
</comment>
<dbReference type="SUPFAM" id="SSF55729">
    <property type="entry name" value="Acyl-CoA N-acyltransferases (Nat)"/>
    <property type="match status" value="1"/>
</dbReference>
<dbReference type="AlphaFoldDB" id="A0A0R2DR20"/>
<sequence>MYLRKAKADELDLICDIIEDGKQQLADAGIDQWQNDYPNREVIKADIAAGRAVIYNSDDHETLGVAAVMTAPDSSYDTLQGEWLKQTDKFVTIHRVAIFSHHQGKGYASQLFRDLFDYVADNHPDCESIRIDTHKDNGKMQHLIEKFGFERVGKIVGVYHPADVCYVYEKLI</sequence>
<dbReference type="STRING" id="1423803.FD13_GL002055"/>
<dbReference type="OrthoDB" id="9796381at2"/>
<protein>
    <submittedName>
        <fullName evidence="2">Acetyltransferase</fullName>
    </submittedName>
</protein>
<keyword evidence="2" id="KW-0808">Transferase</keyword>
<evidence type="ECO:0000313" key="2">
    <source>
        <dbReference type="EMBL" id="KRN02372.1"/>
    </source>
</evidence>
<keyword evidence="3" id="KW-1185">Reference proteome</keyword>
<feature type="domain" description="N-acetyltransferase" evidence="1">
    <location>
        <begin position="1"/>
        <end position="172"/>
    </location>
</feature>
<dbReference type="CDD" id="cd04301">
    <property type="entry name" value="NAT_SF"/>
    <property type="match status" value="1"/>
</dbReference>
<gene>
    <name evidence="2" type="ORF">FD13_GL002055</name>
</gene>
<dbReference type="InterPro" id="IPR000182">
    <property type="entry name" value="GNAT_dom"/>
</dbReference>
<dbReference type="GO" id="GO:0016747">
    <property type="term" value="F:acyltransferase activity, transferring groups other than amino-acyl groups"/>
    <property type="evidence" value="ECO:0007669"/>
    <property type="project" value="InterPro"/>
</dbReference>